<evidence type="ECO:0000313" key="2">
    <source>
        <dbReference type="EMBL" id="VDL95160.1"/>
    </source>
</evidence>
<dbReference type="GO" id="GO:0003824">
    <property type="term" value="F:catalytic activity"/>
    <property type="evidence" value="ECO:0007669"/>
    <property type="project" value="InterPro"/>
</dbReference>
<feature type="domain" description="Endonuclease/exonuclease/phosphatase" evidence="1">
    <location>
        <begin position="4"/>
        <end position="122"/>
    </location>
</feature>
<sequence length="157" mass="17037">MQALAERLPRRDLLIVAGDWNGQTGRGDSTNSHLIGHFRLGSRCGNGARLLNFADQSRLFVINTGFQHRNKHLLTWYSNNGHTASHIDYILVSSQIRSWVHGSGSMCGAETGNAYGSDHVLITVQAGQLSDAEVGTAAGDLVYVYYVHYPAPQTGGP</sequence>
<dbReference type="PANTHER" id="PTHR23227:SF67">
    <property type="entry name" value="CRANIOFACIAL DEVELOPMENT PROTEIN 2-LIKE"/>
    <property type="match status" value="1"/>
</dbReference>
<proteinExistence type="predicted"/>
<keyword evidence="3" id="KW-1185">Reference proteome</keyword>
<dbReference type="OrthoDB" id="10030815at2759"/>
<dbReference type="SUPFAM" id="SSF56219">
    <property type="entry name" value="DNase I-like"/>
    <property type="match status" value="1"/>
</dbReference>
<dbReference type="Pfam" id="PF14529">
    <property type="entry name" value="Exo_endo_phos_2"/>
    <property type="match status" value="1"/>
</dbReference>
<accession>A0A183SX27</accession>
<dbReference type="WBParaSite" id="SSLN_0000911201-mRNA-1">
    <property type="protein sequence ID" value="SSLN_0000911201-mRNA-1"/>
    <property type="gene ID" value="SSLN_0000911201"/>
</dbReference>
<evidence type="ECO:0000313" key="4">
    <source>
        <dbReference type="WBParaSite" id="SSLN_0000911201-mRNA-1"/>
    </source>
</evidence>
<evidence type="ECO:0000259" key="1">
    <source>
        <dbReference type="Pfam" id="PF14529"/>
    </source>
</evidence>
<organism evidence="4">
    <name type="scientific">Schistocephalus solidus</name>
    <name type="common">Tapeworm</name>
    <dbReference type="NCBI Taxonomy" id="70667"/>
    <lineage>
        <taxon>Eukaryota</taxon>
        <taxon>Metazoa</taxon>
        <taxon>Spiralia</taxon>
        <taxon>Lophotrochozoa</taxon>
        <taxon>Platyhelminthes</taxon>
        <taxon>Cestoda</taxon>
        <taxon>Eucestoda</taxon>
        <taxon>Diphyllobothriidea</taxon>
        <taxon>Diphyllobothriidae</taxon>
        <taxon>Schistocephalus</taxon>
    </lineage>
</organism>
<reference evidence="4" key="1">
    <citation type="submission" date="2016-06" db="UniProtKB">
        <authorList>
            <consortium name="WormBaseParasite"/>
        </authorList>
    </citation>
    <scope>IDENTIFICATION</scope>
</reference>
<name>A0A183SX27_SCHSO</name>
<dbReference type="InterPro" id="IPR005135">
    <property type="entry name" value="Endo/exonuclease/phosphatase"/>
</dbReference>
<gene>
    <name evidence="2" type="ORF">SSLN_LOCUS8775</name>
</gene>
<dbReference type="PANTHER" id="PTHR23227">
    <property type="entry name" value="BUCENTAUR RELATED"/>
    <property type="match status" value="1"/>
</dbReference>
<dbReference type="STRING" id="70667.A0A183SX27"/>
<evidence type="ECO:0000313" key="3">
    <source>
        <dbReference type="Proteomes" id="UP000275846"/>
    </source>
</evidence>
<protein>
    <submittedName>
        <fullName evidence="4">Endo/exonuclease/phosphatase domain-containing protein</fullName>
    </submittedName>
</protein>
<dbReference type="InterPro" id="IPR036691">
    <property type="entry name" value="Endo/exonu/phosph_ase_sf"/>
</dbReference>
<dbReference type="Gene3D" id="3.60.10.10">
    <property type="entry name" value="Endonuclease/exonuclease/phosphatase"/>
    <property type="match status" value="1"/>
</dbReference>
<dbReference type="Proteomes" id="UP000275846">
    <property type="component" value="Unassembled WGS sequence"/>
</dbReference>
<dbReference type="EMBL" id="UYSU01034846">
    <property type="protein sequence ID" value="VDL95160.1"/>
    <property type="molecule type" value="Genomic_DNA"/>
</dbReference>
<reference evidence="2 3" key="2">
    <citation type="submission" date="2018-11" db="EMBL/GenBank/DDBJ databases">
        <authorList>
            <consortium name="Pathogen Informatics"/>
        </authorList>
    </citation>
    <scope>NUCLEOTIDE SEQUENCE [LARGE SCALE GENOMIC DNA]</scope>
    <source>
        <strain evidence="2 3">NST_G2</strain>
    </source>
</reference>
<dbReference type="InterPro" id="IPR027124">
    <property type="entry name" value="Swc5/CFDP1/2"/>
</dbReference>
<dbReference type="AlphaFoldDB" id="A0A183SX27"/>